<comment type="caution">
    <text evidence="2">The sequence shown here is derived from an EMBL/GenBank/DDBJ whole genome shotgun (WGS) entry which is preliminary data.</text>
</comment>
<protein>
    <submittedName>
        <fullName evidence="2">Uncharacterized protein</fullName>
    </submittedName>
</protein>
<reference evidence="2 3" key="1">
    <citation type="journal article" date="2014" name="Nat. Genet.">
        <title>Genome sequence of the hot pepper provides insights into the evolution of pungency in Capsicum species.</title>
        <authorList>
            <person name="Kim S."/>
            <person name="Park M."/>
            <person name="Yeom S.I."/>
            <person name="Kim Y.M."/>
            <person name="Lee J.M."/>
            <person name="Lee H.A."/>
            <person name="Seo E."/>
            <person name="Choi J."/>
            <person name="Cheong K."/>
            <person name="Kim K.T."/>
            <person name="Jung K."/>
            <person name="Lee G.W."/>
            <person name="Oh S.K."/>
            <person name="Bae C."/>
            <person name="Kim S.B."/>
            <person name="Lee H.Y."/>
            <person name="Kim S.Y."/>
            <person name="Kim M.S."/>
            <person name="Kang B.C."/>
            <person name="Jo Y.D."/>
            <person name="Yang H.B."/>
            <person name="Jeong H.J."/>
            <person name="Kang W.H."/>
            <person name="Kwon J.K."/>
            <person name="Shin C."/>
            <person name="Lim J.Y."/>
            <person name="Park J.H."/>
            <person name="Huh J.H."/>
            <person name="Kim J.S."/>
            <person name="Kim B.D."/>
            <person name="Cohen O."/>
            <person name="Paran I."/>
            <person name="Suh M.C."/>
            <person name="Lee S.B."/>
            <person name="Kim Y.K."/>
            <person name="Shin Y."/>
            <person name="Noh S.J."/>
            <person name="Park J."/>
            <person name="Seo Y.S."/>
            <person name="Kwon S.Y."/>
            <person name="Kim H.A."/>
            <person name="Park J.M."/>
            <person name="Kim H.J."/>
            <person name="Choi S.B."/>
            <person name="Bosland P.W."/>
            <person name="Reeves G."/>
            <person name="Jo S.H."/>
            <person name="Lee B.W."/>
            <person name="Cho H.T."/>
            <person name="Choi H.S."/>
            <person name="Lee M.S."/>
            <person name="Yu Y."/>
            <person name="Do Choi Y."/>
            <person name="Park B.S."/>
            <person name="van Deynze A."/>
            <person name="Ashrafi H."/>
            <person name="Hill T."/>
            <person name="Kim W.T."/>
            <person name="Pai H.S."/>
            <person name="Ahn H.K."/>
            <person name="Yeam I."/>
            <person name="Giovannoni J.J."/>
            <person name="Rose J.K."/>
            <person name="Sorensen I."/>
            <person name="Lee S.J."/>
            <person name="Kim R.W."/>
            <person name="Choi I.Y."/>
            <person name="Choi B.S."/>
            <person name="Lim J.S."/>
            <person name="Lee Y.H."/>
            <person name="Choi D."/>
        </authorList>
    </citation>
    <scope>NUCLEOTIDE SEQUENCE [LARGE SCALE GENOMIC DNA]</scope>
    <source>
        <strain evidence="3">cv. CM334</strain>
    </source>
</reference>
<dbReference type="Gramene" id="PHT83931">
    <property type="protein sequence ID" value="PHT83931"/>
    <property type="gene ID" value="T459_12374"/>
</dbReference>
<evidence type="ECO:0000313" key="3">
    <source>
        <dbReference type="Proteomes" id="UP000222542"/>
    </source>
</evidence>
<reference evidence="2 3" key="2">
    <citation type="journal article" date="2017" name="Genome Biol.">
        <title>New reference genome sequences of hot pepper reveal the massive evolution of plant disease-resistance genes by retroduplication.</title>
        <authorList>
            <person name="Kim S."/>
            <person name="Park J."/>
            <person name="Yeom S.I."/>
            <person name="Kim Y.M."/>
            <person name="Seo E."/>
            <person name="Kim K.T."/>
            <person name="Kim M.S."/>
            <person name="Lee J.M."/>
            <person name="Cheong K."/>
            <person name="Shin H.S."/>
            <person name="Kim S.B."/>
            <person name="Han K."/>
            <person name="Lee J."/>
            <person name="Park M."/>
            <person name="Lee H.A."/>
            <person name="Lee H.Y."/>
            <person name="Lee Y."/>
            <person name="Oh S."/>
            <person name="Lee J.H."/>
            <person name="Choi E."/>
            <person name="Choi E."/>
            <person name="Lee S.E."/>
            <person name="Jeon J."/>
            <person name="Kim H."/>
            <person name="Choi G."/>
            <person name="Song H."/>
            <person name="Lee J."/>
            <person name="Lee S.C."/>
            <person name="Kwon J.K."/>
            <person name="Lee H.Y."/>
            <person name="Koo N."/>
            <person name="Hong Y."/>
            <person name="Kim R.W."/>
            <person name="Kang W.H."/>
            <person name="Huh J.H."/>
            <person name="Kang B.C."/>
            <person name="Yang T.J."/>
            <person name="Lee Y.H."/>
            <person name="Bennetzen J.L."/>
            <person name="Choi D."/>
        </authorList>
    </citation>
    <scope>NUCLEOTIDE SEQUENCE [LARGE SCALE GENOMIC DNA]</scope>
    <source>
        <strain evidence="3">cv. CM334</strain>
    </source>
</reference>
<dbReference type="Proteomes" id="UP000222542">
    <property type="component" value="Unassembled WGS sequence"/>
</dbReference>
<feature type="region of interest" description="Disordered" evidence="1">
    <location>
        <begin position="116"/>
        <end position="147"/>
    </location>
</feature>
<name>A0A2G2ZPQ0_CAPAN</name>
<feature type="compositionally biased region" description="Basic and acidic residues" evidence="1">
    <location>
        <begin position="133"/>
        <end position="147"/>
    </location>
</feature>
<evidence type="ECO:0000256" key="1">
    <source>
        <dbReference type="SAM" id="MobiDB-lite"/>
    </source>
</evidence>
<evidence type="ECO:0000313" key="2">
    <source>
        <dbReference type="EMBL" id="PHT83931.1"/>
    </source>
</evidence>
<dbReference type="EMBL" id="AYRZ02000004">
    <property type="protein sequence ID" value="PHT83931.1"/>
    <property type="molecule type" value="Genomic_DNA"/>
</dbReference>
<dbReference type="AlphaFoldDB" id="A0A2G2ZPQ0"/>
<proteinExistence type="predicted"/>
<sequence>MIKNSDLAGHCDAPQLLWLTGKCRMVTGHAMGRATIAVPYSFAILAIGAPRHCRVGLLEIEKWFEYFSSFGLWKRESSIVLLKRNKWKYADLDESTVLCMVMEHVVLNGLECKMASNSSKPSDAASEPISPMDARRPHDDSDPNDSH</sequence>
<keyword evidence="3" id="KW-1185">Reference proteome</keyword>
<dbReference type="STRING" id="4072.A0A2G2ZPQ0"/>
<accession>A0A2G2ZPQ0</accession>
<organism evidence="2 3">
    <name type="scientific">Capsicum annuum</name>
    <name type="common">Capsicum pepper</name>
    <dbReference type="NCBI Taxonomy" id="4072"/>
    <lineage>
        <taxon>Eukaryota</taxon>
        <taxon>Viridiplantae</taxon>
        <taxon>Streptophyta</taxon>
        <taxon>Embryophyta</taxon>
        <taxon>Tracheophyta</taxon>
        <taxon>Spermatophyta</taxon>
        <taxon>Magnoliopsida</taxon>
        <taxon>eudicotyledons</taxon>
        <taxon>Gunneridae</taxon>
        <taxon>Pentapetalae</taxon>
        <taxon>asterids</taxon>
        <taxon>lamiids</taxon>
        <taxon>Solanales</taxon>
        <taxon>Solanaceae</taxon>
        <taxon>Solanoideae</taxon>
        <taxon>Capsiceae</taxon>
        <taxon>Capsicum</taxon>
    </lineage>
</organism>
<gene>
    <name evidence="2" type="ORF">T459_12374</name>
</gene>